<sequence>MGDFNEDRLRVPIFNGDRASFQLWKAKLLMTLDSRGLEHYVTEDITVSSGNEIIDRLQSTEDIRLAKRAKSIICLCLSDDILSSVIDLPTARLVFLQLCEQFERNGRGSRIQAWRHFWSLKKGADSISSYISKVQNASKDLKACGRELSPQDVIDKILEGLPPQFDPIIATLDATESADSQQFMTLAKLTELLQNRESQVF</sequence>
<name>A0A0H5R1D2_9EUKA</name>
<organism evidence="1">
    <name type="scientific">Spongospora subterranea</name>
    <dbReference type="NCBI Taxonomy" id="70186"/>
    <lineage>
        <taxon>Eukaryota</taxon>
        <taxon>Sar</taxon>
        <taxon>Rhizaria</taxon>
        <taxon>Endomyxa</taxon>
        <taxon>Phytomyxea</taxon>
        <taxon>Plasmodiophorida</taxon>
        <taxon>Plasmodiophoridae</taxon>
        <taxon>Spongospora</taxon>
    </lineage>
</organism>
<dbReference type="EMBL" id="HACM01007310">
    <property type="protein sequence ID" value="CRZ07752.1"/>
    <property type="molecule type" value="Transcribed_RNA"/>
</dbReference>
<dbReference type="PANTHER" id="PTHR47481:SF22">
    <property type="entry name" value="RETROTRANSPOSON GAG DOMAIN-CONTAINING PROTEIN"/>
    <property type="match status" value="1"/>
</dbReference>
<accession>A0A0H5R1D2</accession>
<reference evidence="1" key="1">
    <citation type="submission" date="2015-04" db="EMBL/GenBank/DDBJ databases">
        <title>The genome sequence of the plant pathogenic Rhizarian Plasmodiophora brassicae reveals insights in its biotrophic life cycle and the origin of chitin synthesis.</title>
        <authorList>
            <person name="Schwelm A."/>
            <person name="Fogelqvist J."/>
            <person name="Knaust A."/>
            <person name="Julke S."/>
            <person name="Lilja T."/>
            <person name="Dhandapani V."/>
            <person name="Bonilla-Rosso G."/>
            <person name="Karlsson M."/>
            <person name="Shevchenko A."/>
            <person name="Choi S.R."/>
            <person name="Kim H.G."/>
            <person name="Park J.Y."/>
            <person name="Lim Y.P."/>
            <person name="Ludwig-Muller J."/>
            <person name="Dixelius C."/>
        </authorList>
    </citation>
    <scope>NUCLEOTIDE SEQUENCE</scope>
    <source>
        <tissue evidence="1">Potato root galls</tissue>
    </source>
</reference>
<evidence type="ECO:0000313" key="1">
    <source>
        <dbReference type="EMBL" id="CRZ07752.1"/>
    </source>
</evidence>
<proteinExistence type="predicted"/>
<protein>
    <submittedName>
        <fullName evidence="1">Uncharacterized protein</fullName>
    </submittedName>
</protein>
<dbReference type="EMBL" id="HACM01007303">
    <property type="protein sequence ID" value="CRZ07745.1"/>
    <property type="molecule type" value="Transcribed_RNA"/>
</dbReference>
<dbReference type="EMBL" id="HACM01007305">
    <property type="protein sequence ID" value="CRZ07747.1"/>
    <property type="molecule type" value="Transcribed_RNA"/>
</dbReference>
<dbReference type="PANTHER" id="PTHR47481">
    <property type="match status" value="1"/>
</dbReference>
<dbReference type="EMBL" id="HACM01007308">
    <property type="protein sequence ID" value="CRZ07750.1"/>
    <property type="molecule type" value="Transcribed_RNA"/>
</dbReference>
<dbReference type="Pfam" id="PF14223">
    <property type="entry name" value="Retrotran_gag_2"/>
    <property type="match status" value="1"/>
</dbReference>
<dbReference type="AlphaFoldDB" id="A0A0H5R1D2"/>